<evidence type="ECO:0000256" key="6">
    <source>
        <dbReference type="ARBA" id="ARBA00022679"/>
    </source>
</evidence>
<dbReference type="Pfam" id="PF00043">
    <property type="entry name" value="GST_C"/>
    <property type="match status" value="1"/>
</dbReference>
<keyword evidence="11" id="KW-1185">Reference proteome</keyword>
<evidence type="ECO:0000256" key="2">
    <source>
        <dbReference type="ARBA" id="ARBA00009899"/>
    </source>
</evidence>
<protein>
    <recommendedName>
        <fullName evidence="4">glutathione transferase</fullName>
        <ecNumber evidence="4">2.5.1.18</ecNumber>
    </recommendedName>
</protein>
<evidence type="ECO:0000256" key="7">
    <source>
        <dbReference type="ARBA" id="ARBA00047960"/>
    </source>
</evidence>
<dbReference type="InterPro" id="IPR051369">
    <property type="entry name" value="GST_Theta"/>
</dbReference>
<dbReference type="FunFam" id="1.20.1050.10:FF:000008">
    <property type="entry name" value="Glutathione S-transferase theta-1"/>
    <property type="match status" value="1"/>
</dbReference>
<evidence type="ECO:0000313" key="10">
    <source>
        <dbReference type="EMBL" id="KAJ1093564.1"/>
    </source>
</evidence>
<dbReference type="SFLD" id="SFLDS00019">
    <property type="entry name" value="Glutathione_Transferase_(cytos"/>
    <property type="match status" value="1"/>
</dbReference>
<comment type="subunit">
    <text evidence="3">Homodimer.</text>
</comment>
<sequence length="239" mass="27592">MLQLYLDLLSQPCRAVYIFAKKNNIDFELQLVNLSKGEQHSPEFKRVNPLHKVPALKDGDFTLAESIAILLHLVRKFDTPDHWYPADLQKRARVDEFLSWQHTALRPHNSKIFWYKVMTPLVLGKEIESERMEAALKELRTTLDQFEEKFLQDKPFIAGNEISLADLIAVVELMQTVVSGVDIFKDRPKVDAWHERVEAALGADLFQEAHKNILSFRNEKEPLSPPVADAMKAVLLRYM</sequence>
<keyword evidence="5" id="KW-0963">Cytoplasm</keyword>
<organism evidence="10 11">
    <name type="scientific">Pleurodeles waltl</name>
    <name type="common">Iberian ribbed newt</name>
    <dbReference type="NCBI Taxonomy" id="8319"/>
    <lineage>
        <taxon>Eukaryota</taxon>
        <taxon>Metazoa</taxon>
        <taxon>Chordata</taxon>
        <taxon>Craniata</taxon>
        <taxon>Vertebrata</taxon>
        <taxon>Euteleostomi</taxon>
        <taxon>Amphibia</taxon>
        <taxon>Batrachia</taxon>
        <taxon>Caudata</taxon>
        <taxon>Salamandroidea</taxon>
        <taxon>Salamandridae</taxon>
        <taxon>Pleurodelinae</taxon>
        <taxon>Pleurodeles</taxon>
    </lineage>
</organism>
<accession>A0AAV7LRG3</accession>
<dbReference type="AlphaFoldDB" id="A0AAV7LRG3"/>
<dbReference type="Gene3D" id="3.40.30.10">
    <property type="entry name" value="Glutaredoxin"/>
    <property type="match status" value="1"/>
</dbReference>
<dbReference type="CDD" id="cd03183">
    <property type="entry name" value="GST_C_Theta"/>
    <property type="match status" value="1"/>
</dbReference>
<comment type="subcellular location">
    <subcellularLocation>
        <location evidence="1">Cytoplasm</location>
    </subcellularLocation>
</comment>
<dbReference type="EC" id="2.5.1.18" evidence="4"/>
<name>A0AAV7LRG3_PLEWA</name>
<dbReference type="Gene3D" id="1.20.1050.10">
    <property type="match status" value="1"/>
</dbReference>
<dbReference type="PROSITE" id="PS50405">
    <property type="entry name" value="GST_CTER"/>
    <property type="match status" value="1"/>
</dbReference>
<dbReference type="InterPro" id="IPR010987">
    <property type="entry name" value="Glutathione-S-Trfase_C-like"/>
</dbReference>
<dbReference type="SUPFAM" id="SSF52833">
    <property type="entry name" value="Thioredoxin-like"/>
    <property type="match status" value="1"/>
</dbReference>
<dbReference type="Proteomes" id="UP001066276">
    <property type="component" value="Chromosome 11"/>
</dbReference>
<dbReference type="InterPro" id="IPR036249">
    <property type="entry name" value="Thioredoxin-like_sf"/>
</dbReference>
<dbReference type="PANTHER" id="PTHR43917">
    <property type="match status" value="1"/>
</dbReference>
<dbReference type="GO" id="GO:0005737">
    <property type="term" value="C:cytoplasm"/>
    <property type="evidence" value="ECO:0007669"/>
    <property type="project" value="UniProtKB-SubCell"/>
</dbReference>
<dbReference type="EMBL" id="JANPWB010000015">
    <property type="protein sequence ID" value="KAJ1093564.1"/>
    <property type="molecule type" value="Genomic_DNA"/>
</dbReference>
<dbReference type="GO" id="GO:0006749">
    <property type="term" value="P:glutathione metabolic process"/>
    <property type="evidence" value="ECO:0007669"/>
    <property type="project" value="TreeGrafter"/>
</dbReference>
<comment type="similarity">
    <text evidence="2">Belongs to the GST superfamily. Theta family.</text>
</comment>
<dbReference type="InterPro" id="IPR040079">
    <property type="entry name" value="Glutathione_S-Trfase"/>
</dbReference>
<evidence type="ECO:0000256" key="3">
    <source>
        <dbReference type="ARBA" id="ARBA00011738"/>
    </source>
</evidence>
<dbReference type="PROSITE" id="PS50404">
    <property type="entry name" value="GST_NTER"/>
    <property type="match status" value="1"/>
</dbReference>
<dbReference type="InterPro" id="IPR004045">
    <property type="entry name" value="Glutathione_S-Trfase_N"/>
</dbReference>
<feature type="domain" description="GST N-terminal" evidence="8">
    <location>
        <begin position="1"/>
        <end position="81"/>
    </location>
</feature>
<dbReference type="InterPro" id="IPR036282">
    <property type="entry name" value="Glutathione-S-Trfase_C_sf"/>
</dbReference>
<evidence type="ECO:0000259" key="9">
    <source>
        <dbReference type="PROSITE" id="PS50405"/>
    </source>
</evidence>
<comment type="caution">
    <text evidence="10">The sequence shown here is derived from an EMBL/GenBank/DDBJ whole genome shotgun (WGS) entry which is preliminary data.</text>
</comment>
<dbReference type="SUPFAM" id="SSF47616">
    <property type="entry name" value="GST C-terminal domain-like"/>
    <property type="match status" value="1"/>
</dbReference>
<dbReference type="InterPro" id="IPR040075">
    <property type="entry name" value="GST_N_Theta"/>
</dbReference>
<keyword evidence="6" id="KW-0808">Transferase</keyword>
<evidence type="ECO:0000259" key="8">
    <source>
        <dbReference type="PROSITE" id="PS50404"/>
    </source>
</evidence>
<gene>
    <name evidence="10" type="ORF">NDU88_006664</name>
</gene>
<dbReference type="FunFam" id="3.40.30.10:FF:000086">
    <property type="entry name" value="Glutathione S-transferase theta-1"/>
    <property type="match status" value="1"/>
</dbReference>
<dbReference type="InterPro" id="IPR004046">
    <property type="entry name" value="GST_C"/>
</dbReference>
<dbReference type="PANTHER" id="PTHR43917:SF9">
    <property type="entry name" value="GLUTATHIONE S-TRANSFERASE THETA-1"/>
    <property type="match status" value="1"/>
</dbReference>
<dbReference type="Pfam" id="PF02798">
    <property type="entry name" value="GST_N"/>
    <property type="match status" value="1"/>
</dbReference>
<evidence type="ECO:0000313" key="11">
    <source>
        <dbReference type="Proteomes" id="UP001066276"/>
    </source>
</evidence>
<reference evidence="10" key="1">
    <citation type="journal article" date="2022" name="bioRxiv">
        <title>Sequencing and chromosome-scale assembly of the giantPleurodeles waltlgenome.</title>
        <authorList>
            <person name="Brown T."/>
            <person name="Elewa A."/>
            <person name="Iarovenko S."/>
            <person name="Subramanian E."/>
            <person name="Araus A.J."/>
            <person name="Petzold A."/>
            <person name="Susuki M."/>
            <person name="Suzuki K.-i.T."/>
            <person name="Hayashi T."/>
            <person name="Toyoda A."/>
            <person name="Oliveira C."/>
            <person name="Osipova E."/>
            <person name="Leigh N.D."/>
            <person name="Simon A."/>
            <person name="Yun M.H."/>
        </authorList>
    </citation>
    <scope>NUCLEOTIDE SEQUENCE</scope>
    <source>
        <strain evidence="10">20211129_DDA</strain>
        <tissue evidence="10">Liver</tissue>
    </source>
</reference>
<evidence type="ECO:0000256" key="5">
    <source>
        <dbReference type="ARBA" id="ARBA00022490"/>
    </source>
</evidence>
<dbReference type="CDD" id="cd03050">
    <property type="entry name" value="GST_N_Theta"/>
    <property type="match status" value="1"/>
</dbReference>
<dbReference type="InterPro" id="IPR040077">
    <property type="entry name" value="GST_C_Theta"/>
</dbReference>
<dbReference type="SFLD" id="SFLDG01153">
    <property type="entry name" value="Main.4:_Theta-like"/>
    <property type="match status" value="1"/>
</dbReference>
<proteinExistence type="inferred from homology"/>
<evidence type="ECO:0000256" key="1">
    <source>
        <dbReference type="ARBA" id="ARBA00004496"/>
    </source>
</evidence>
<feature type="domain" description="GST C-terminal" evidence="9">
    <location>
        <begin position="87"/>
        <end position="222"/>
    </location>
</feature>
<evidence type="ECO:0000256" key="4">
    <source>
        <dbReference type="ARBA" id="ARBA00012452"/>
    </source>
</evidence>
<dbReference type="GO" id="GO:0004364">
    <property type="term" value="F:glutathione transferase activity"/>
    <property type="evidence" value="ECO:0007669"/>
    <property type="project" value="UniProtKB-EC"/>
</dbReference>
<comment type="catalytic activity">
    <reaction evidence="7">
        <text>RX + glutathione = an S-substituted glutathione + a halide anion + H(+)</text>
        <dbReference type="Rhea" id="RHEA:16437"/>
        <dbReference type="ChEBI" id="CHEBI:15378"/>
        <dbReference type="ChEBI" id="CHEBI:16042"/>
        <dbReference type="ChEBI" id="CHEBI:17792"/>
        <dbReference type="ChEBI" id="CHEBI:57925"/>
        <dbReference type="ChEBI" id="CHEBI:90779"/>
        <dbReference type="EC" id="2.5.1.18"/>
    </reaction>
</comment>
<dbReference type="SFLD" id="SFLDG00358">
    <property type="entry name" value="Main_(cytGST)"/>
    <property type="match status" value="1"/>
</dbReference>